<dbReference type="InterPro" id="IPR043129">
    <property type="entry name" value="ATPase_NBD"/>
</dbReference>
<gene>
    <name evidence="2" type="primary">alsK</name>
    <name evidence="2" type="ORF">HRI96_10745</name>
</gene>
<comment type="similarity">
    <text evidence="1">Belongs to the ROK (NagC/XylR) family.</text>
</comment>
<dbReference type="EMBL" id="CP054257">
    <property type="protein sequence ID" value="QTQ12632.1"/>
    <property type="molecule type" value="Genomic_DNA"/>
</dbReference>
<accession>A0A975F1B7</accession>
<sequence>MKSFISFEVGGTNIRFGIVREDLKLMSFDRLPTDRLSKAQNKISFFSSIIRDLIKKSTVKNITAVTFALASLMDRDRTYIYSSPMIDGFDNIAFKSELEKEFSFPVILEKDVNILLLYEIYKNKLPLRGIITGFFLGTGVGNSISIDGKIYVGNSGAACELGHIPLYSNTEFCKCGKKGCVETKASGRVLEQFASDFFHCPIKEIFKLHGESPEIVEVIECFATAIATEIGIIDPYCIILGGGLINMENFPKELLISRIKSHLRIPYPRDSLEFLFASSDAEAGVIGAVIHAQNILH</sequence>
<keyword evidence="2" id="KW-0418">Kinase</keyword>
<dbReference type="EC" id="2.7.1.55" evidence="2"/>
<dbReference type="Gene3D" id="3.30.420.40">
    <property type="match status" value="2"/>
</dbReference>
<evidence type="ECO:0000256" key="1">
    <source>
        <dbReference type="ARBA" id="ARBA00006479"/>
    </source>
</evidence>
<reference evidence="2" key="2">
    <citation type="journal article" date="2021" name="Microbiol. Resour. Announc.">
        <title>Complete Genome Sequences of Three Human Oral Treponema parvum Isolates.</title>
        <authorList>
            <person name="Zeng H."/>
            <person name="Watt R.M."/>
        </authorList>
    </citation>
    <scope>NUCLEOTIDE SEQUENCE</scope>
    <source>
        <strain evidence="2">ATCC 700773</strain>
    </source>
</reference>
<dbReference type="GO" id="GO:0008787">
    <property type="term" value="F:D-allose kinase activity"/>
    <property type="evidence" value="ECO:0007669"/>
    <property type="project" value="UniProtKB-EC"/>
</dbReference>
<dbReference type="SUPFAM" id="SSF53067">
    <property type="entry name" value="Actin-like ATPase domain"/>
    <property type="match status" value="1"/>
</dbReference>
<reference evidence="2" key="1">
    <citation type="submission" date="2020-05" db="EMBL/GenBank/DDBJ databases">
        <authorList>
            <person name="Zeng H."/>
            <person name="Chan Y.K."/>
            <person name="Watt R.M."/>
        </authorList>
    </citation>
    <scope>NUCLEOTIDE SEQUENCE</scope>
    <source>
        <strain evidence="2">ATCC 700773</strain>
    </source>
</reference>
<proteinExistence type="inferred from homology"/>
<keyword evidence="2" id="KW-0808">Transferase</keyword>
<dbReference type="RefSeq" id="WP_210117345.1">
    <property type="nucleotide sequence ID" value="NZ_CP054257.1"/>
</dbReference>
<dbReference type="Pfam" id="PF00480">
    <property type="entry name" value="ROK"/>
    <property type="match status" value="1"/>
</dbReference>
<protein>
    <submittedName>
        <fullName evidence="2">Allose kinase</fullName>
        <ecNumber evidence="2">2.7.1.55</ecNumber>
    </submittedName>
</protein>
<evidence type="ECO:0000313" key="2">
    <source>
        <dbReference type="EMBL" id="QTQ12632.1"/>
    </source>
</evidence>
<dbReference type="AlphaFoldDB" id="A0A975F1B7"/>
<dbReference type="NCBIfam" id="NF007251">
    <property type="entry name" value="PRK09698.1"/>
    <property type="match status" value="1"/>
</dbReference>
<dbReference type="InterPro" id="IPR000600">
    <property type="entry name" value="ROK"/>
</dbReference>
<organism evidence="2 3">
    <name type="scientific">Treponema parvum</name>
    <dbReference type="NCBI Taxonomy" id="138851"/>
    <lineage>
        <taxon>Bacteria</taxon>
        <taxon>Pseudomonadati</taxon>
        <taxon>Spirochaetota</taxon>
        <taxon>Spirochaetia</taxon>
        <taxon>Spirochaetales</taxon>
        <taxon>Treponemataceae</taxon>
        <taxon>Treponema</taxon>
    </lineage>
</organism>
<dbReference type="PANTHER" id="PTHR18964">
    <property type="entry name" value="ROK (REPRESSOR, ORF, KINASE) FAMILY"/>
    <property type="match status" value="1"/>
</dbReference>
<dbReference type="PANTHER" id="PTHR18964:SF149">
    <property type="entry name" value="BIFUNCTIONAL UDP-N-ACETYLGLUCOSAMINE 2-EPIMERASE_N-ACETYLMANNOSAMINE KINASE"/>
    <property type="match status" value="1"/>
</dbReference>
<dbReference type="Proteomes" id="UP000671995">
    <property type="component" value="Chromosome"/>
</dbReference>
<name>A0A975F1B7_9SPIR</name>
<dbReference type="CDD" id="cd24070">
    <property type="entry name" value="ASKHA_NBD_ROK_AlsK"/>
    <property type="match status" value="1"/>
</dbReference>
<evidence type="ECO:0000313" key="3">
    <source>
        <dbReference type="Proteomes" id="UP000671995"/>
    </source>
</evidence>